<keyword evidence="4" id="KW-1185">Reference proteome</keyword>
<dbReference type="AlphaFoldDB" id="A0AAX1N9Y1"/>
<dbReference type="Proteomes" id="UP000678679">
    <property type="component" value="Chromosome 1"/>
</dbReference>
<evidence type="ECO:0000313" key="3">
    <source>
        <dbReference type="EMBL" id="QWG03992.1"/>
    </source>
</evidence>
<gene>
    <name evidence="3" type="ORF">KMW28_13775</name>
</gene>
<dbReference type="KEGG" id="fya:KMW28_13775"/>
<evidence type="ECO:0000313" key="4">
    <source>
        <dbReference type="Proteomes" id="UP000678679"/>
    </source>
</evidence>
<evidence type="ECO:0008006" key="5">
    <source>
        <dbReference type="Google" id="ProtNLM"/>
    </source>
</evidence>
<dbReference type="PANTHER" id="PTHR23416:SF23">
    <property type="entry name" value="ACETYLTRANSFERASE C18B11.09C-RELATED"/>
    <property type="match status" value="1"/>
</dbReference>
<accession>A0AAX1N9Y1</accession>
<proteinExistence type="inferred from homology"/>
<dbReference type="Gene3D" id="2.160.10.10">
    <property type="entry name" value="Hexapeptide repeat proteins"/>
    <property type="match status" value="1"/>
</dbReference>
<reference evidence="3 4" key="1">
    <citation type="submission" date="2021-05" db="EMBL/GenBank/DDBJ databases">
        <title>Comparative genomic studies on the polysaccharide-degrading batcterial strains of the Flammeovirga genus.</title>
        <authorList>
            <person name="Zewei F."/>
            <person name="Zheng Z."/>
            <person name="Yu L."/>
            <person name="Ruyue G."/>
            <person name="Yanhong M."/>
            <person name="Yuanyuan C."/>
            <person name="Jingyan G."/>
            <person name="Wenjun H."/>
        </authorList>
    </citation>
    <scope>NUCLEOTIDE SEQUENCE [LARGE SCALE GENOMIC DNA]</scope>
    <source>
        <strain evidence="3 4">NBRC:100898</strain>
    </source>
</reference>
<dbReference type="InterPro" id="IPR011004">
    <property type="entry name" value="Trimer_LpxA-like_sf"/>
</dbReference>
<organism evidence="3 4">
    <name type="scientific">Flammeovirga yaeyamensis</name>
    <dbReference type="NCBI Taxonomy" id="367791"/>
    <lineage>
        <taxon>Bacteria</taxon>
        <taxon>Pseudomonadati</taxon>
        <taxon>Bacteroidota</taxon>
        <taxon>Cytophagia</taxon>
        <taxon>Cytophagales</taxon>
        <taxon>Flammeovirgaceae</taxon>
        <taxon>Flammeovirga</taxon>
    </lineage>
</organism>
<dbReference type="InterPro" id="IPR051159">
    <property type="entry name" value="Hexapeptide_acetyltransf"/>
</dbReference>
<evidence type="ECO:0000256" key="1">
    <source>
        <dbReference type="ARBA" id="ARBA00007274"/>
    </source>
</evidence>
<keyword evidence="2" id="KW-0808">Transferase</keyword>
<evidence type="ECO:0000256" key="2">
    <source>
        <dbReference type="ARBA" id="ARBA00022679"/>
    </source>
</evidence>
<comment type="similarity">
    <text evidence="1">Belongs to the transferase hexapeptide repeat family.</text>
</comment>
<name>A0AAX1N9Y1_9BACT</name>
<dbReference type="PANTHER" id="PTHR23416">
    <property type="entry name" value="SIALIC ACID SYNTHASE-RELATED"/>
    <property type="match status" value="1"/>
</dbReference>
<dbReference type="GO" id="GO:0008374">
    <property type="term" value="F:O-acyltransferase activity"/>
    <property type="evidence" value="ECO:0007669"/>
    <property type="project" value="TreeGrafter"/>
</dbReference>
<protein>
    <recommendedName>
        <fullName evidence="5">Acetyltransferase</fullName>
    </recommendedName>
</protein>
<dbReference type="SUPFAM" id="SSF51161">
    <property type="entry name" value="Trimeric LpxA-like enzymes"/>
    <property type="match status" value="1"/>
</dbReference>
<sequence length="59" mass="6127">MNGNPIEIGENCWIGRGCIILAGVTIGDGAIIAANSVVNKNIPSNTIYGGVPAKFIKDR</sequence>
<dbReference type="InterPro" id="IPR001451">
    <property type="entry name" value="Hexapep"/>
</dbReference>
<dbReference type="Pfam" id="PF00132">
    <property type="entry name" value="Hexapep"/>
    <property type="match status" value="1"/>
</dbReference>
<dbReference type="EMBL" id="CP076132">
    <property type="protein sequence ID" value="QWG03992.1"/>
    <property type="molecule type" value="Genomic_DNA"/>
</dbReference>